<evidence type="ECO:0000256" key="7">
    <source>
        <dbReference type="SAM" id="Phobius"/>
    </source>
</evidence>
<feature type="transmembrane region" description="Helical" evidence="7">
    <location>
        <begin position="429"/>
        <end position="448"/>
    </location>
</feature>
<comment type="subcellular location">
    <subcellularLocation>
        <location evidence="1">Cell membrane</location>
        <topology evidence="1">Multi-pass membrane protein</topology>
    </subcellularLocation>
</comment>
<comment type="caution">
    <text evidence="8">The sequence shown here is derived from an EMBL/GenBank/DDBJ whole genome shotgun (WGS) entry which is preliminary data.</text>
</comment>
<dbReference type="Pfam" id="PF13520">
    <property type="entry name" value="AA_permease_2"/>
    <property type="match status" value="1"/>
</dbReference>
<feature type="transmembrane region" description="Helical" evidence="7">
    <location>
        <begin position="224"/>
        <end position="249"/>
    </location>
</feature>
<evidence type="ECO:0000313" key="9">
    <source>
        <dbReference type="Proteomes" id="UP000838308"/>
    </source>
</evidence>
<dbReference type="PANTHER" id="PTHR42770">
    <property type="entry name" value="AMINO ACID TRANSPORTER-RELATED"/>
    <property type="match status" value="1"/>
</dbReference>
<sequence length="468" mass="51761">MESKKKLRLFDSVLMAVTVVLVAESVAPAAAVGPSQFFWWILLLLGFFLPYGLVSAELGTTYDDEGGIYDWVKRAFGPRNGGRVAWYYWINYPLWMGSLAVLIPTTITQISGFKFGSVSSIVIPIVFIWLVTGVSLFRISDSKWILNLAAIFKVFIMVSLGAIGIYFAVTKGLANTFTIKTMMPSLDITSLSFLSVIIFNFLGFEVVASMSGEMNNPQKDIPKALIMGGILIAVFYLLAAFGIGVAVPFDQLTTDSGLIDSFSILVGPAGAWFVTIIGLMFIFTLAANLISWAYGVNYVALYASENNSLPKIFKWKSDKTDMPIGAPLLNGMLASILVLLIPVMNYFGLEDIFWSFFALNLVTLLASYIFMFPAFLKLRKIDPDRERPFKVKATGFLLKIITYVPLVLLVSSVIFTIVPLDFSEEEVMFKLPLLIGTIIAVVAGELLIHRSLKQKRNDKGDIHDENIA</sequence>
<dbReference type="EMBL" id="CALBWS010000009">
    <property type="protein sequence ID" value="CAH2714702.1"/>
    <property type="molecule type" value="Genomic_DNA"/>
</dbReference>
<feature type="transmembrane region" description="Helical" evidence="7">
    <location>
        <begin position="37"/>
        <end position="54"/>
    </location>
</feature>
<evidence type="ECO:0000256" key="6">
    <source>
        <dbReference type="ARBA" id="ARBA00023136"/>
    </source>
</evidence>
<feature type="transmembrane region" description="Helical" evidence="7">
    <location>
        <begin position="269"/>
        <end position="302"/>
    </location>
</feature>
<feature type="transmembrane region" description="Helical" evidence="7">
    <location>
        <begin position="115"/>
        <end position="137"/>
    </location>
</feature>
<keyword evidence="4 7" id="KW-0812">Transmembrane</keyword>
<accession>A0ABN8KNA8</accession>
<evidence type="ECO:0000256" key="4">
    <source>
        <dbReference type="ARBA" id="ARBA00022692"/>
    </source>
</evidence>
<evidence type="ECO:0000256" key="1">
    <source>
        <dbReference type="ARBA" id="ARBA00004651"/>
    </source>
</evidence>
<feature type="transmembrane region" description="Helical" evidence="7">
    <location>
        <begin position="144"/>
        <end position="168"/>
    </location>
</feature>
<feature type="transmembrane region" description="Helical" evidence="7">
    <location>
        <begin position="12"/>
        <end position="31"/>
    </location>
</feature>
<reference evidence="8" key="1">
    <citation type="submission" date="2022-04" db="EMBL/GenBank/DDBJ databases">
        <authorList>
            <person name="Criscuolo A."/>
        </authorList>
    </citation>
    <scope>NUCLEOTIDE SEQUENCE</scope>
    <source>
        <strain evidence="8">CIP111895</strain>
    </source>
</reference>
<protein>
    <submittedName>
        <fullName evidence="8">Glutamate/gamma-aminobutyrate antiporter</fullName>
    </submittedName>
</protein>
<evidence type="ECO:0000256" key="2">
    <source>
        <dbReference type="ARBA" id="ARBA00022448"/>
    </source>
</evidence>
<keyword evidence="5 7" id="KW-1133">Transmembrane helix</keyword>
<dbReference type="Gene3D" id="1.20.1740.10">
    <property type="entry name" value="Amino acid/polyamine transporter I"/>
    <property type="match status" value="1"/>
</dbReference>
<feature type="transmembrane region" description="Helical" evidence="7">
    <location>
        <begin position="323"/>
        <end position="347"/>
    </location>
</feature>
<evidence type="ECO:0000256" key="5">
    <source>
        <dbReference type="ARBA" id="ARBA00022989"/>
    </source>
</evidence>
<keyword evidence="3" id="KW-1003">Cell membrane</keyword>
<name>A0ABN8KNA8_9BACI</name>
<dbReference type="InterPro" id="IPR050367">
    <property type="entry name" value="APC_superfamily"/>
</dbReference>
<feature type="transmembrane region" description="Helical" evidence="7">
    <location>
        <begin position="188"/>
        <end position="212"/>
    </location>
</feature>
<gene>
    <name evidence="8" type="primary">gadC_2</name>
    <name evidence="8" type="ORF">BACCIP111895_01878</name>
</gene>
<evidence type="ECO:0000256" key="3">
    <source>
        <dbReference type="ARBA" id="ARBA00022475"/>
    </source>
</evidence>
<dbReference type="Proteomes" id="UP000838308">
    <property type="component" value="Unassembled WGS sequence"/>
</dbReference>
<feature type="transmembrane region" description="Helical" evidence="7">
    <location>
        <begin position="84"/>
        <end position="103"/>
    </location>
</feature>
<dbReference type="RefSeq" id="WP_248735013.1">
    <property type="nucleotide sequence ID" value="NZ_CALBWS010000009.1"/>
</dbReference>
<keyword evidence="9" id="KW-1185">Reference proteome</keyword>
<evidence type="ECO:0000313" key="8">
    <source>
        <dbReference type="EMBL" id="CAH2714702.1"/>
    </source>
</evidence>
<keyword evidence="6 7" id="KW-0472">Membrane</keyword>
<dbReference type="PIRSF" id="PIRSF006060">
    <property type="entry name" value="AA_transporter"/>
    <property type="match status" value="1"/>
</dbReference>
<proteinExistence type="predicted"/>
<feature type="transmembrane region" description="Helical" evidence="7">
    <location>
        <begin position="353"/>
        <end position="376"/>
    </location>
</feature>
<dbReference type="InterPro" id="IPR002293">
    <property type="entry name" value="AA/rel_permease1"/>
</dbReference>
<keyword evidence="2" id="KW-0813">Transport</keyword>
<organism evidence="8 9">
    <name type="scientific">Neobacillus rhizosphaerae</name>
    <dbReference type="NCBI Taxonomy" id="2880965"/>
    <lineage>
        <taxon>Bacteria</taxon>
        <taxon>Bacillati</taxon>
        <taxon>Bacillota</taxon>
        <taxon>Bacilli</taxon>
        <taxon>Bacillales</taxon>
        <taxon>Bacillaceae</taxon>
        <taxon>Neobacillus</taxon>
    </lineage>
</organism>
<feature type="transmembrane region" description="Helical" evidence="7">
    <location>
        <begin position="396"/>
        <end position="417"/>
    </location>
</feature>
<dbReference type="PANTHER" id="PTHR42770:SF15">
    <property type="entry name" value="GLUTAMATE_GAMMA-AMINOBUTYRATE ANTIPORTER-RELATED"/>
    <property type="match status" value="1"/>
</dbReference>